<gene>
    <name evidence="2" type="ORF">J1605_002936</name>
</gene>
<evidence type="ECO:0000256" key="1">
    <source>
        <dbReference type="SAM" id="MobiDB-lite"/>
    </source>
</evidence>
<keyword evidence="3" id="KW-1185">Reference proteome</keyword>
<comment type="caution">
    <text evidence="2">The sequence shown here is derived from an EMBL/GenBank/DDBJ whole genome shotgun (WGS) entry which is preliminary data.</text>
</comment>
<evidence type="ECO:0000313" key="2">
    <source>
        <dbReference type="EMBL" id="KAJ8794771.1"/>
    </source>
</evidence>
<dbReference type="AlphaFoldDB" id="A0AB34HPP0"/>
<feature type="region of interest" description="Disordered" evidence="1">
    <location>
        <begin position="28"/>
        <end position="61"/>
    </location>
</feature>
<feature type="compositionally biased region" description="Low complexity" evidence="1">
    <location>
        <begin position="39"/>
        <end position="52"/>
    </location>
</feature>
<accession>A0AB34HPP0</accession>
<name>A0AB34HPP0_ESCRO</name>
<reference evidence="2 3" key="1">
    <citation type="submission" date="2022-11" db="EMBL/GenBank/DDBJ databases">
        <title>Whole genome sequence of Eschrichtius robustus ER-17-0199.</title>
        <authorList>
            <person name="Bruniche-Olsen A."/>
            <person name="Black A.N."/>
            <person name="Fields C.J."/>
            <person name="Walden K."/>
            <person name="Dewoody J.A."/>
        </authorList>
    </citation>
    <scope>NUCLEOTIDE SEQUENCE [LARGE SCALE GENOMIC DNA]</scope>
    <source>
        <strain evidence="2">ER-17-0199</strain>
        <tissue evidence="2">Blubber</tissue>
    </source>
</reference>
<evidence type="ECO:0000313" key="3">
    <source>
        <dbReference type="Proteomes" id="UP001159641"/>
    </source>
</evidence>
<protein>
    <submittedName>
        <fullName evidence="2">Uncharacterized protein</fullName>
    </submittedName>
</protein>
<dbReference type="Proteomes" id="UP001159641">
    <property type="component" value="Unassembled WGS sequence"/>
</dbReference>
<organism evidence="2 3">
    <name type="scientific">Eschrichtius robustus</name>
    <name type="common">California gray whale</name>
    <name type="synonym">Eschrichtius gibbosus</name>
    <dbReference type="NCBI Taxonomy" id="9764"/>
    <lineage>
        <taxon>Eukaryota</taxon>
        <taxon>Metazoa</taxon>
        <taxon>Chordata</taxon>
        <taxon>Craniata</taxon>
        <taxon>Vertebrata</taxon>
        <taxon>Euteleostomi</taxon>
        <taxon>Mammalia</taxon>
        <taxon>Eutheria</taxon>
        <taxon>Laurasiatheria</taxon>
        <taxon>Artiodactyla</taxon>
        <taxon>Whippomorpha</taxon>
        <taxon>Cetacea</taxon>
        <taxon>Mysticeti</taxon>
        <taxon>Eschrichtiidae</taxon>
        <taxon>Eschrichtius</taxon>
    </lineage>
</organism>
<feature type="region of interest" description="Disordered" evidence="1">
    <location>
        <begin position="83"/>
        <end position="160"/>
    </location>
</feature>
<feature type="compositionally biased region" description="Basic and acidic residues" evidence="1">
    <location>
        <begin position="134"/>
        <end position="160"/>
    </location>
</feature>
<dbReference type="EMBL" id="JAIQCJ010000738">
    <property type="protein sequence ID" value="KAJ8794771.1"/>
    <property type="molecule type" value="Genomic_DNA"/>
</dbReference>
<sequence length="160" mass="17656">MSVEPRRPPRGWDARLPRTLPLHLWAAWPPGRDLPGRPPASRGRAVGGASARHGLAPPSGLRGALLPASASLQLSARSTFHAAASSARERQLRGRRARAPVSRSRLSPRECLAHECTFVSPRASGSRPRRRRRADREGQQRIGRRGLDGRPWRRTGPESR</sequence>
<proteinExistence type="predicted"/>